<dbReference type="AlphaFoldDB" id="A0A5J9V3B6"/>
<sequence length="81" mass="7663">MASTKLVALGFIVLLSMGLDNAAQVSSGIGSGSSEATRYWPEYSGYANANANGNGGGSGTGRSGGSGGGNGAGSGYGDANP</sequence>
<keyword evidence="4" id="KW-1185">Reference proteome</keyword>
<feature type="signal peptide" evidence="2">
    <location>
        <begin position="1"/>
        <end position="22"/>
    </location>
</feature>
<keyword evidence="2" id="KW-0732">Signal</keyword>
<proteinExistence type="predicted"/>
<reference evidence="3 4" key="1">
    <citation type="journal article" date="2019" name="Sci. Rep.">
        <title>A high-quality genome of Eragrostis curvula grass provides insights into Poaceae evolution and supports new strategies to enhance forage quality.</title>
        <authorList>
            <person name="Carballo J."/>
            <person name="Santos B.A.C.M."/>
            <person name="Zappacosta D."/>
            <person name="Garbus I."/>
            <person name="Selva J.P."/>
            <person name="Gallo C.A."/>
            <person name="Diaz A."/>
            <person name="Albertini E."/>
            <person name="Caccamo M."/>
            <person name="Echenique V."/>
        </authorList>
    </citation>
    <scope>NUCLEOTIDE SEQUENCE [LARGE SCALE GENOMIC DNA]</scope>
    <source>
        <strain evidence="4">cv. Victoria</strain>
        <tissue evidence="3">Leaf</tissue>
    </source>
</reference>
<dbReference type="EMBL" id="RWGY01000011">
    <property type="protein sequence ID" value="TVU30483.1"/>
    <property type="molecule type" value="Genomic_DNA"/>
</dbReference>
<gene>
    <name evidence="3" type="ORF">EJB05_22110</name>
</gene>
<feature type="compositionally biased region" description="Gly residues" evidence="1">
    <location>
        <begin position="53"/>
        <end position="81"/>
    </location>
</feature>
<dbReference type="Gramene" id="TVU30483">
    <property type="protein sequence ID" value="TVU30483"/>
    <property type="gene ID" value="EJB05_22110"/>
</dbReference>
<protein>
    <recommendedName>
        <fullName evidence="5">Glycine-rich protein</fullName>
    </recommendedName>
</protein>
<accession>A0A5J9V3B6</accession>
<dbReference type="OrthoDB" id="696066at2759"/>
<feature type="non-terminal residue" evidence="3">
    <location>
        <position position="1"/>
    </location>
</feature>
<feature type="chain" id="PRO_5023878966" description="Glycine-rich protein" evidence="2">
    <location>
        <begin position="23"/>
        <end position="81"/>
    </location>
</feature>
<name>A0A5J9V3B6_9POAL</name>
<dbReference type="Proteomes" id="UP000324897">
    <property type="component" value="Chromosome 1"/>
</dbReference>
<evidence type="ECO:0000256" key="2">
    <source>
        <dbReference type="SAM" id="SignalP"/>
    </source>
</evidence>
<comment type="caution">
    <text evidence="3">The sequence shown here is derived from an EMBL/GenBank/DDBJ whole genome shotgun (WGS) entry which is preliminary data.</text>
</comment>
<evidence type="ECO:0000256" key="1">
    <source>
        <dbReference type="SAM" id="MobiDB-lite"/>
    </source>
</evidence>
<evidence type="ECO:0008006" key="5">
    <source>
        <dbReference type="Google" id="ProtNLM"/>
    </source>
</evidence>
<evidence type="ECO:0000313" key="3">
    <source>
        <dbReference type="EMBL" id="TVU30483.1"/>
    </source>
</evidence>
<organism evidence="3 4">
    <name type="scientific">Eragrostis curvula</name>
    <name type="common">weeping love grass</name>
    <dbReference type="NCBI Taxonomy" id="38414"/>
    <lineage>
        <taxon>Eukaryota</taxon>
        <taxon>Viridiplantae</taxon>
        <taxon>Streptophyta</taxon>
        <taxon>Embryophyta</taxon>
        <taxon>Tracheophyta</taxon>
        <taxon>Spermatophyta</taxon>
        <taxon>Magnoliopsida</taxon>
        <taxon>Liliopsida</taxon>
        <taxon>Poales</taxon>
        <taxon>Poaceae</taxon>
        <taxon>PACMAD clade</taxon>
        <taxon>Chloridoideae</taxon>
        <taxon>Eragrostideae</taxon>
        <taxon>Eragrostidinae</taxon>
        <taxon>Eragrostis</taxon>
    </lineage>
</organism>
<evidence type="ECO:0000313" key="4">
    <source>
        <dbReference type="Proteomes" id="UP000324897"/>
    </source>
</evidence>
<feature type="region of interest" description="Disordered" evidence="1">
    <location>
        <begin position="50"/>
        <end position="81"/>
    </location>
</feature>